<comment type="caution">
    <text evidence="1">The sequence shown here is derived from an EMBL/GenBank/DDBJ whole genome shotgun (WGS) entry which is preliminary data.</text>
</comment>
<evidence type="ECO:0000313" key="1">
    <source>
        <dbReference type="EMBL" id="GAG82660.1"/>
    </source>
</evidence>
<sequence length="215" mass="25740">MDIINRRFRDVPQKFSVYSQKEADGKGIDYVPWRDCKKGDWVLSDDGYVGQCLDILGPYGDKSHKTFRRYFIFSFGKAWEQKYSRLNYLERRANRSYASTSAEDWATLETKHQRGKRFVEAYVAMFMTGRIDWEKLGRIYRPDQKNPEMAARFIFKLEVFKKMIQQRMVEVFKDRNMSENDVIDMLMETFKKAKKNDDPKEMRKVAEDFIDMFKG</sequence>
<organism evidence="1">
    <name type="scientific">marine sediment metagenome</name>
    <dbReference type="NCBI Taxonomy" id="412755"/>
    <lineage>
        <taxon>unclassified sequences</taxon>
        <taxon>metagenomes</taxon>
        <taxon>ecological metagenomes</taxon>
    </lineage>
</organism>
<feature type="non-terminal residue" evidence="1">
    <location>
        <position position="215"/>
    </location>
</feature>
<accession>X1AJ52</accession>
<dbReference type="AlphaFoldDB" id="X1AJ52"/>
<proteinExistence type="predicted"/>
<gene>
    <name evidence="1" type="ORF">S01H4_24056</name>
</gene>
<reference evidence="1" key="1">
    <citation type="journal article" date="2014" name="Front. Microbiol.">
        <title>High frequency of phylogenetically diverse reductive dehalogenase-homologous genes in deep subseafloor sedimentary metagenomes.</title>
        <authorList>
            <person name="Kawai M."/>
            <person name="Futagami T."/>
            <person name="Toyoda A."/>
            <person name="Takaki Y."/>
            <person name="Nishi S."/>
            <person name="Hori S."/>
            <person name="Arai W."/>
            <person name="Tsubouchi T."/>
            <person name="Morono Y."/>
            <person name="Uchiyama I."/>
            <person name="Ito T."/>
            <person name="Fujiyama A."/>
            <person name="Inagaki F."/>
            <person name="Takami H."/>
        </authorList>
    </citation>
    <scope>NUCLEOTIDE SEQUENCE</scope>
    <source>
        <strain evidence="1">Expedition CK06-06</strain>
    </source>
</reference>
<name>X1AJ52_9ZZZZ</name>
<protein>
    <submittedName>
        <fullName evidence="1">Uncharacterized protein</fullName>
    </submittedName>
</protein>
<dbReference type="EMBL" id="BART01011252">
    <property type="protein sequence ID" value="GAG82660.1"/>
    <property type="molecule type" value="Genomic_DNA"/>
</dbReference>